<dbReference type="EMBL" id="JPMD01000010">
    <property type="protein sequence ID" value="KEZ87610.1"/>
    <property type="molecule type" value="Genomic_DNA"/>
</dbReference>
<keyword evidence="2" id="KW-1185">Reference proteome</keyword>
<proteinExistence type="predicted"/>
<dbReference type="RefSeq" id="WP_035130872.1">
    <property type="nucleotide sequence ID" value="NZ_JPMD01000010.1"/>
</dbReference>
<evidence type="ECO:0008006" key="3">
    <source>
        <dbReference type="Google" id="ProtNLM"/>
    </source>
</evidence>
<gene>
    <name evidence="1" type="ORF">IO99_04905</name>
</gene>
<name>A0A084JF76_9CLOT</name>
<reference evidence="1 2" key="1">
    <citation type="submission" date="2014-07" db="EMBL/GenBank/DDBJ databases">
        <title>Draft genome of Clostridium sulfidigenes 113A isolated from sediments associated with methane hydrate from Krishna Godavari basin.</title>
        <authorList>
            <person name="Honkalas V.S."/>
            <person name="Dabir A.P."/>
            <person name="Arora P."/>
            <person name="Dhakephalkar P.K."/>
        </authorList>
    </citation>
    <scope>NUCLEOTIDE SEQUENCE [LARGE SCALE GENOMIC DNA]</scope>
    <source>
        <strain evidence="1 2">113A</strain>
    </source>
</reference>
<dbReference type="eggNOG" id="ENOG5030EZW">
    <property type="taxonomic scope" value="Bacteria"/>
</dbReference>
<dbReference type="Proteomes" id="UP000028542">
    <property type="component" value="Unassembled WGS sequence"/>
</dbReference>
<accession>A0A084JF76</accession>
<organism evidence="1 2">
    <name type="scientific">Clostridium sulfidigenes</name>
    <dbReference type="NCBI Taxonomy" id="318464"/>
    <lineage>
        <taxon>Bacteria</taxon>
        <taxon>Bacillati</taxon>
        <taxon>Bacillota</taxon>
        <taxon>Clostridia</taxon>
        <taxon>Eubacteriales</taxon>
        <taxon>Clostridiaceae</taxon>
        <taxon>Clostridium</taxon>
    </lineage>
</organism>
<sequence>MSNKINLIWKSEENNSFVIGEILNSDHRYYFRYNLEEVKRAMEEGFNLLEGFPRVNSKYFSEEQFKLFTNWIEEGQKVNDLTFDMFKGFAYGQFRFEENNKDNDEEIA</sequence>
<protein>
    <recommendedName>
        <fullName evidence="3">HipA N-terminal subdomain 1 domain-containing protein</fullName>
    </recommendedName>
</protein>
<comment type="caution">
    <text evidence="1">The sequence shown here is derived from an EMBL/GenBank/DDBJ whole genome shotgun (WGS) entry which is preliminary data.</text>
</comment>
<dbReference type="AlphaFoldDB" id="A0A084JF76"/>
<evidence type="ECO:0000313" key="2">
    <source>
        <dbReference type="Proteomes" id="UP000028542"/>
    </source>
</evidence>
<evidence type="ECO:0000313" key="1">
    <source>
        <dbReference type="EMBL" id="KEZ87610.1"/>
    </source>
</evidence>